<dbReference type="InterPro" id="IPR050553">
    <property type="entry name" value="Thioredoxin_ResA/DsbE_sf"/>
</dbReference>
<organism evidence="7 8">
    <name type="scientific">Solitalea agri</name>
    <dbReference type="NCBI Taxonomy" id="2953739"/>
    <lineage>
        <taxon>Bacteria</taxon>
        <taxon>Pseudomonadati</taxon>
        <taxon>Bacteroidota</taxon>
        <taxon>Sphingobacteriia</taxon>
        <taxon>Sphingobacteriales</taxon>
        <taxon>Sphingobacteriaceae</taxon>
        <taxon>Solitalea</taxon>
    </lineage>
</organism>
<comment type="caution">
    <text evidence="7">The sequence shown here is derived from an EMBL/GenBank/DDBJ whole genome shotgun (WGS) entry which is preliminary data.</text>
</comment>
<keyword evidence="8" id="KW-1185">Reference proteome</keyword>
<dbReference type="CDD" id="cd02966">
    <property type="entry name" value="TlpA_like_family"/>
    <property type="match status" value="1"/>
</dbReference>
<protein>
    <submittedName>
        <fullName evidence="7">TlpA family protein disulfide reductase</fullName>
    </submittedName>
</protein>
<dbReference type="GO" id="GO:0016491">
    <property type="term" value="F:oxidoreductase activity"/>
    <property type="evidence" value="ECO:0007669"/>
    <property type="project" value="InterPro"/>
</dbReference>
<dbReference type="InterPro" id="IPR036249">
    <property type="entry name" value="Thioredoxin-like_sf"/>
</dbReference>
<dbReference type="PANTHER" id="PTHR42852">
    <property type="entry name" value="THIOL:DISULFIDE INTERCHANGE PROTEIN DSBE"/>
    <property type="match status" value="1"/>
</dbReference>
<feature type="signal peptide" evidence="5">
    <location>
        <begin position="1"/>
        <end position="22"/>
    </location>
</feature>
<keyword evidence="4" id="KW-0676">Redox-active center</keyword>
<evidence type="ECO:0000259" key="6">
    <source>
        <dbReference type="PROSITE" id="PS51352"/>
    </source>
</evidence>
<keyword evidence="2" id="KW-0201">Cytochrome c-type biogenesis</keyword>
<keyword evidence="3" id="KW-1015">Disulfide bond</keyword>
<dbReference type="SUPFAM" id="SSF52833">
    <property type="entry name" value="Thioredoxin-like"/>
    <property type="match status" value="1"/>
</dbReference>
<dbReference type="InterPro" id="IPR000866">
    <property type="entry name" value="AhpC/TSA"/>
</dbReference>
<dbReference type="Pfam" id="PF00578">
    <property type="entry name" value="AhpC-TSA"/>
    <property type="match status" value="1"/>
</dbReference>
<accession>A0A9X2F2M7</accession>
<evidence type="ECO:0000313" key="7">
    <source>
        <dbReference type="EMBL" id="MCO4293579.1"/>
    </source>
</evidence>
<evidence type="ECO:0000313" key="8">
    <source>
        <dbReference type="Proteomes" id="UP001155182"/>
    </source>
</evidence>
<sequence length="451" mass="50973">MKLKKYLAVAALFLVTALSAQAQDLSAIKGKLKTKPSTIKLFKIVEGRMEEIATSIPATDGSFGFIFKPEYKGYYVVGTGEGIAGMKGKYKFYFKGADQLNFEINDTSYVLKGTNSKENALLTQWHNTVASLEYNTVGSFNKNYKQLFPMITAAANQSKDWMKGKTSGNKEFDQLLAQTTNYDVLFYTMTLLSTPRSAHAKVEEYNDYLKNLDPAFYLSNIDLLKYPYGARILEPLAYFKLKGDDRKLDNALALIPNDQMKGELALQNVSYARSFTNYQEMVDKYGKYFITADQKLRSQAAGAKLASFKPTEKAINFTYPDLTEKQVSLTDFKGKIVLVDVWATWCGPCKREIPALKQLEEEFRGKDVVFMSVSVDNIKDKEKWKNFVATENMKGVQLFAGASPDIMTNYQITGIPRFMLFDKKGNIINVDAPRPSDPKLKETILEWLKKS</sequence>
<evidence type="ECO:0000256" key="3">
    <source>
        <dbReference type="ARBA" id="ARBA00023157"/>
    </source>
</evidence>
<name>A0A9X2F2M7_9SPHI</name>
<dbReference type="GO" id="GO:0017004">
    <property type="term" value="P:cytochrome complex assembly"/>
    <property type="evidence" value="ECO:0007669"/>
    <property type="project" value="UniProtKB-KW"/>
</dbReference>
<dbReference type="EMBL" id="JAMWYS010000036">
    <property type="protein sequence ID" value="MCO4293579.1"/>
    <property type="molecule type" value="Genomic_DNA"/>
</dbReference>
<dbReference type="AlphaFoldDB" id="A0A9X2F2M7"/>
<dbReference type="PROSITE" id="PS00194">
    <property type="entry name" value="THIOREDOXIN_1"/>
    <property type="match status" value="1"/>
</dbReference>
<evidence type="ECO:0000256" key="4">
    <source>
        <dbReference type="ARBA" id="ARBA00023284"/>
    </source>
</evidence>
<reference evidence="7" key="1">
    <citation type="submission" date="2022-06" db="EMBL/GenBank/DDBJ databases">
        <title>Solitalea sp. MAHUQ-68 isolated from rhizospheric soil.</title>
        <authorList>
            <person name="Huq M.A."/>
        </authorList>
    </citation>
    <scope>NUCLEOTIDE SEQUENCE</scope>
    <source>
        <strain evidence="7">MAHUQ-68</strain>
    </source>
</reference>
<dbReference type="GO" id="GO:0016209">
    <property type="term" value="F:antioxidant activity"/>
    <property type="evidence" value="ECO:0007669"/>
    <property type="project" value="InterPro"/>
</dbReference>
<dbReference type="GO" id="GO:0030313">
    <property type="term" value="C:cell envelope"/>
    <property type="evidence" value="ECO:0007669"/>
    <property type="project" value="UniProtKB-SubCell"/>
</dbReference>
<evidence type="ECO:0000256" key="1">
    <source>
        <dbReference type="ARBA" id="ARBA00004196"/>
    </source>
</evidence>
<dbReference type="PROSITE" id="PS51352">
    <property type="entry name" value="THIOREDOXIN_2"/>
    <property type="match status" value="1"/>
</dbReference>
<gene>
    <name evidence="7" type="ORF">NF867_11955</name>
</gene>
<feature type="chain" id="PRO_5040857255" evidence="5">
    <location>
        <begin position="23"/>
        <end position="451"/>
    </location>
</feature>
<evidence type="ECO:0000256" key="2">
    <source>
        <dbReference type="ARBA" id="ARBA00022748"/>
    </source>
</evidence>
<dbReference type="InterPro" id="IPR017937">
    <property type="entry name" value="Thioredoxin_CS"/>
</dbReference>
<keyword evidence="5" id="KW-0732">Signal</keyword>
<feature type="domain" description="Thioredoxin" evidence="6">
    <location>
        <begin position="308"/>
        <end position="451"/>
    </location>
</feature>
<comment type="subcellular location">
    <subcellularLocation>
        <location evidence="1">Cell envelope</location>
    </subcellularLocation>
</comment>
<dbReference type="InterPro" id="IPR013766">
    <property type="entry name" value="Thioredoxin_domain"/>
</dbReference>
<dbReference type="PANTHER" id="PTHR42852:SF6">
    <property type="entry name" value="THIOL:DISULFIDE INTERCHANGE PROTEIN DSBE"/>
    <property type="match status" value="1"/>
</dbReference>
<evidence type="ECO:0000256" key="5">
    <source>
        <dbReference type="SAM" id="SignalP"/>
    </source>
</evidence>
<proteinExistence type="predicted"/>
<dbReference type="RefSeq" id="WP_252588235.1">
    <property type="nucleotide sequence ID" value="NZ_JAMWYS010000036.1"/>
</dbReference>
<dbReference type="Proteomes" id="UP001155182">
    <property type="component" value="Unassembled WGS sequence"/>
</dbReference>
<dbReference type="Gene3D" id="3.40.30.10">
    <property type="entry name" value="Glutaredoxin"/>
    <property type="match status" value="1"/>
</dbReference>